<dbReference type="InterPro" id="IPR017900">
    <property type="entry name" value="4Fe4S_Fe_S_CS"/>
</dbReference>
<keyword evidence="3" id="KW-0677">Repeat</keyword>
<dbReference type="GO" id="GO:0046872">
    <property type="term" value="F:metal ion binding"/>
    <property type="evidence" value="ECO:0007669"/>
    <property type="project" value="UniProtKB-KW"/>
</dbReference>
<keyword evidence="2" id="KW-0479">Metal-binding</keyword>
<accession>A0A1M6SQY7</accession>
<dbReference type="STRING" id="1121301.SAMN02745912_03401"/>
<evidence type="ECO:0000259" key="7">
    <source>
        <dbReference type="PROSITE" id="PS51379"/>
    </source>
</evidence>
<evidence type="ECO:0000256" key="1">
    <source>
        <dbReference type="ARBA" id="ARBA00022485"/>
    </source>
</evidence>
<dbReference type="InterPro" id="IPR050123">
    <property type="entry name" value="Prok_molybdopt-oxidoreductase"/>
</dbReference>
<dbReference type="Pfam" id="PF00384">
    <property type="entry name" value="Molybdopterin"/>
    <property type="match status" value="1"/>
</dbReference>
<dbReference type="InterPro" id="IPR017896">
    <property type="entry name" value="4Fe4S_Fe-S-bd"/>
</dbReference>
<feature type="domain" description="4Fe-4S ferredoxin-type" evidence="7">
    <location>
        <begin position="645"/>
        <end position="678"/>
    </location>
</feature>
<dbReference type="InterPro" id="IPR006963">
    <property type="entry name" value="Mopterin_OxRdtase_4Fe-4S_dom"/>
</dbReference>
<dbReference type="GO" id="GO:0051539">
    <property type="term" value="F:4 iron, 4 sulfur cluster binding"/>
    <property type="evidence" value="ECO:0007669"/>
    <property type="project" value="UniProtKB-KW"/>
</dbReference>
<evidence type="ECO:0000313" key="9">
    <source>
        <dbReference type="EMBL" id="SHK47047.1"/>
    </source>
</evidence>
<dbReference type="Pfam" id="PF22117">
    <property type="entry name" value="Fer4_Nqo3"/>
    <property type="match status" value="1"/>
</dbReference>
<evidence type="ECO:0000313" key="10">
    <source>
        <dbReference type="Proteomes" id="UP000184465"/>
    </source>
</evidence>
<dbReference type="SUPFAM" id="SSF54292">
    <property type="entry name" value="2Fe-2S ferredoxin-like"/>
    <property type="match status" value="1"/>
</dbReference>
<dbReference type="SMART" id="SM00926">
    <property type="entry name" value="Molybdop_Fe4S4"/>
    <property type="match status" value="1"/>
</dbReference>
<dbReference type="CDD" id="cd00207">
    <property type="entry name" value="fer2"/>
    <property type="match status" value="1"/>
</dbReference>
<feature type="domain" description="2Fe-2S ferredoxin-type" evidence="6">
    <location>
        <begin position="2"/>
        <end position="80"/>
    </location>
</feature>
<dbReference type="Pfam" id="PF13510">
    <property type="entry name" value="Fer2_4"/>
    <property type="match status" value="1"/>
</dbReference>
<dbReference type="SUPFAM" id="SSF53706">
    <property type="entry name" value="Formate dehydrogenase/DMSO reductase, domains 1-3"/>
    <property type="match status" value="1"/>
</dbReference>
<feature type="domain" description="4Fe-4S ferredoxin-type" evidence="7">
    <location>
        <begin position="606"/>
        <end position="625"/>
    </location>
</feature>
<dbReference type="GO" id="GO:0003954">
    <property type="term" value="F:NADH dehydrogenase activity"/>
    <property type="evidence" value="ECO:0007669"/>
    <property type="project" value="TreeGrafter"/>
</dbReference>
<proteinExistence type="predicted"/>
<dbReference type="Pfam" id="PF04879">
    <property type="entry name" value="Molybdop_Fe4S4"/>
    <property type="match status" value="1"/>
</dbReference>
<dbReference type="OrthoDB" id="9803192at2"/>
<dbReference type="RefSeq" id="WP_073152826.1">
    <property type="nucleotide sequence ID" value="NZ_FRAG01000067.1"/>
</dbReference>
<dbReference type="EMBL" id="FRAG01000067">
    <property type="protein sequence ID" value="SHK47047.1"/>
    <property type="molecule type" value="Genomic_DNA"/>
</dbReference>
<evidence type="ECO:0000256" key="4">
    <source>
        <dbReference type="ARBA" id="ARBA00023004"/>
    </source>
</evidence>
<keyword evidence="1" id="KW-0004">4Fe-4S</keyword>
<keyword evidence="10" id="KW-1185">Reference proteome</keyword>
<dbReference type="Proteomes" id="UP000184465">
    <property type="component" value="Unassembled WGS sequence"/>
</dbReference>
<dbReference type="FunFam" id="3.30.70.20:FF:000035">
    <property type="entry name" value="Iron hydrogenase 1"/>
    <property type="match status" value="1"/>
</dbReference>
<dbReference type="AlphaFoldDB" id="A0A1M6SQY7"/>
<dbReference type="InterPro" id="IPR036188">
    <property type="entry name" value="FAD/NAD-bd_sf"/>
</dbReference>
<feature type="domain" description="4Fe-4S Mo/W bis-MGD-type" evidence="8">
    <location>
        <begin position="687"/>
        <end position="743"/>
    </location>
</feature>
<dbReference type="PANTHER" id="PTHR43105:SF10">
    <property type="entry name" value="NADH-QUINONE OXIDOREDUCTASE SUBUNIT G"/>
    <property type="match status" value="1"/>
</dbReference>
<evidence type="ECO:0000256" key="2">
    <source>
        <dbReference type="ARBA" id="ARBA00022723"/>
    </source>
</evidence>
<keyword evidence="5" id="KW-0411">Iron-sulfur</keyword>
<dbReference type="Gene3D" id="3.40.228.10">
    <property type="entry name" value="Dimethylsulfoxide Reductase, domain 2"/>
    <property type="match status" value="1"/>
</dbReference>
<evidence type="ECO:0000259" key="8">
    <source>
        <dbReference type="PROSITE" id="PS51669"/>
    </source>
</evidence>
<dbReference type="InterPro" id="IPR006656">
    <property type="entry name" value="Mopterin_OxRdtase"/>
</dbReference>
<evidence type="ECO:0000256" key="3">
    <source>
        <dbReference type="ARBA" id="ARBA00022737"/>
    </source>
</evidence>
<dbReference type="PROSITE" id="PS51379">
    <property type="entry name" value="4FE4S_FER_2"/>
    <property type="match status" value="2"/>
</dbReference>
<dbReference type="SUPFAM" id="SSF46548">
    <property type="entry name" value="alpha-helical ferredoxin"/>
    <property type="match status" value="1"/>
</dbReference>
<dbReference type="PROSITE" id="PS00198">
    <property type="entry name" value="4FE4S_FER_1"/>
    <property type="match status" value="1"/>
</dbReference>
<name>A0A1M6SQY7_PARC5</name>
<organism evidence="9 10">
    <name type="scientific">Paramaledivibacter caminithermalis (strain DSM 15212 / CIP 107654 / DViRD3)</name>
    <name type="common">Clostridium caminithermale</name>
    <dbReference type="NCBI Taxonomy" id="1121301"/>
    <lineage>
        <taxon>Bacteria</taxon>
        <taxon>Bacillati</taxon>
        <taxon>Bacillota</taxon>
        <taxon>Clostridia</taxon>
        <taxon>Peptostreptococcales</taxon>
        <taxon>Caminicellaceae</taxon>
        <taxon>Paramaledivibacter</taxon>
    </lineage>
</organism>
<dbReference type="InterPro" id="IPR001041">
    <property type="entry name" value="2Fe-2S_ferredoxin-type"/>
</dbReference>
<protein>
    <submittedName>
        <fullName evidence="9">Formate dehydrogenase major subunit</fullName>
    </submittedName>
</protein>
<dbReference type="InterPro" id="IPR028261">
    <property type="entry name" value="DPD_II"/>
</dbReference>
<dbReference type="Gene3D" id="2.20.25.90">
    <property type="entry name" value="ADC-like domains"/>
    <property type="match status" value="1"/>
</dbReference>
<keyword evidence="4" id="KW-0408">Iron</keyword>
<dbReference type="Gene3D" id="3.10.20.740">
    <property type="match status" value="1"/>
</dbReference>
<dbReference type="Gene3D" id="3.40.50.740">
    <property type="match status" value="2"/>
</dbReference>
<dbReference type="InterPro" id="IPR036010">
    <property type="entry name" value="2Fe-2S_ferredoxin-like_sf"/>
</dbReference>
<dbReference type="PROSITE" id="PS51669">
    <property type="entry name" value="4FE4S_MOW_BIS_MGD"/>
    <property type="match status" value="1"/>
</dbReference>
<dbReference type="Gene3D" id="3.30.70.20">
    <property type="match status" value="1"/>
</dbReference>
<dbReference type="SUPFAM" id="SSF51971">
    <property type="entry name" value="Nucleotide-binding domain"/>
    <property type="match status" value="1"/>
</dbReference>
<dbReference type="Gene3D" id="3.50.50.60">
    <property type="entry name" value="FAD/NAD(P)-binding domain"/>
    <property type="match status" value="2"/>
</dbReference>
<dbReference type="Pfam" id="PF14691">
    <property type="entry name" value="Fer4_20"/>
    <property type="match status" value="1"/>
</dbReference>
<sequence>MSEIRLNINGREVLGYKGQTILEVARSNNIEIPTLCYDEKMEIYGSCGLCVVEVEGVPKLLRACATEIREGMVVQTNTDRVRESRKTALELLLSDHVGDCRPPCVLACPAGTDCQGYVGLIANGEYKEALKLIKEQLPLPASIGRVCPHPCEDACRRQLADEPISIAWLKSFVADIDLKDEEVFMPEIKPPTGKRVAVIGGGPGGLTAAYYLAKEGHKVVIFDAMPEMGGMLRYGIPQYRLPKEVLNKEIRIIEKMGVKMVNNLRVGKDVEFSHIRKTFSAVYVTIGAWESGSLRCPGNDLEGVIGGINFLTKFAVNEPIRTGDRIAVVGGGNTAMDACRTAIRLGAKEVYLLYRRTKEEMPADDVEIKEAEEEGVTFKYLVNPIEIIGNNGKVHKVRLQKMKQGPADASGRRSPIPIEGEEEVIEVDSVICSIGQKVNATGFEELELTEKGTIYADENTYQTNLEGVFAGGDATNKGASIAIESVGEAKRAAEVICKYLEGEIIPYKKPYYVKRHDLTEEDFDYVEKANRPPMPHLAPEIRKSNFEEVVCGYSEEAAKKDAMRCLECGCHDFFECQLIKYANEYDVKPERITGELHKRKSDDGHPFIERNSDKCILCGLCVRVCDEVMGVAALGLVDRGFDTIVKPALDKPLKETDCISCGQCISICPTGALGERLSIKKSVPVKAKETPTICSHCSVGCNINLNTKGNMLMRALPNKASKVDDGLLCAKGRFGFDIALKNTRLTKPLVRKEGKLEEVSWEEAALYTAKKAKSLTLLYGSSSLAVAVSDKYTNEEIYLVSKFAKDVLKTDNIVSFNSLQHGIKDVLGYDASTNTFEEILSTETILLIGSDIMNDHTIVGLKIKKAVENGASLITINPSDTKADEWAYRKIRPENNVNFLKEIAKALIDNGFMPSAERAVGFEELKSSLEEINVSENAKEIADIYGNSNKAMIIFDQSSVTADAAKMIANVAVISGHIGKARSGIIQLKANNNSQGLVDMGISRDSKEIVKGIQENTIKGLLVFGEDIPDVDLSNLDFLMVRDIHLTETAKKADVVLPAVSFAESRGTYTSSERRIQRINQAIPPLTNVENWQIIIKLANALSTTMEYNSPEDILDEISMNIPEYFRVNKEIDQYVFWPVNKNPILYSNGSGFNFPDKKAKLQVVEDGKLFEKRVNTSNLNNSFIQKLKDEGLI</sequence>
<dbReference type="InterPro" id="IPR054351">
    <property type="entry name" value="NADH_UbQ_OxRdtase_ferredoxin"/>
</dbReference>
<dbReference type="SUPFAM" id="SSF54862">
    <property type="entry name" value="4Fe-4S ferredoxins"/>
    <property type="match status" value="1"/>
</dbReference>
<dbReference type="PRINTS" id="PR00419">
    <property type="entry name" value="ADXRDTASE"/>
</dbReference>
<evidence type="ECO:0000259" key="6">
    <source>
        <dbReference type="PROSITE" id="PS51085"/>
    </source>
</evidence>
<dbReference type="Pfam" id="PF07992">
    <property type="entry name" value="Pyr_redox_2"/>
    <property type="match status" value="1"/>
</dbReference>
<dbReference type="GO" id="GO:0022904">
    <property type="term" value="P:respiratory electron transport chain"/>
    <property type="evidence" value="ECO:0007669"/>
    <property type="project" value="TreeGrafter"/>
</dbReference>
<dbReference type="PANTHER" id="PTHR43105">
    <property type="entry name" value="RESPIRATORY NITRATE REDUCTASE"/>
    <property type="match status" value="1"/>
</dbReference>
<gene>
    <name evidence="9" type="ORF">SAMN02745912_03401</name>
</gene>
<dbReference type="PROSITE" id="PS51085">
    <property type="entry name" value="2FE2S_FER_2"/>
    <property type="match status" value="1"/>
</dbReference>
<dbReference type="InterPro" id="IPR023753">
    <property type="entry name" value="FAD/NAD-binding_dom"/>
</dbReference>
<reference evidence="9 10" key="1">
    <citation type="submission" date="2016-11" db="EMBL/GenBank/DDBJ databases">
        <authorList>
            <person name="Jaros S."/>
            <person name="Januszkiewicz K."/>
            <person name="Wedrychowicz H."/>
        </authorList>
    </citation>
    <scope>NUCLEOTIDE SEQUENCE [LARGE SCALE GENOMIC DNA]</scope>
    <source>
        <strain evidence="9 10">DSM 15212</strain>
    </source>
</reference>
<dbReference type="GO" id="GO:0016020">
    <property type="term" value="C:membrane"/>
    <property type="evidence" value="ECO:0007669"/>
    <property type="project" value="TreeGrafter"/>
</dbReference>
<evidence type="ECO:0000256" key="5">
    <source>
        <dbReference type="ARBA" id="ARBA00023014"/>
    </source>
</evidence>